<proteinExistence type="predicted"/>
<keyword evidence="2" id="KW-1185">Reference proteome</keyword>
<dbReference type="PANTHER" id="PTHR32175:SF26">
    <property type="entry name" value="PROTEIN, PUTATIVE, EXPRESSED-RELATED"/>
    <property type="match status" value="1"/>
</dbReference>
<gene>
    <name evidence="1" type="ORF">COCNU_02G006960</name>
</gene>
<dbReference type="Proteomes" id="UP000797356">
    <property type="component" value="Chromosome 2"/>
</dbReference>
<accession>A0A8K0HYS7</accession>
<protein>
    <submittedName>
        <fullName evidence="1">Putative Sulfotransferase</fullName>
    </submittedName>
</protein>
<name>A0A8K0HYS7_COCNU</name>
<reference evidence="1" key="1">
    <citation type="journal article" date="2017" name="Gigascience">
        <title>The genome draft of coconut (Cocos nucifera).</title>
        <authorList>
            <person name="Xiao Y."/>
            <person name="Xu P."/>
            <person name="Fan H."/>
            <person name="Baudouin L."/>
            <person name="Xia W."/>
            <person name="Bocs S."/>
            <person name="Xu J."/>
            <person name="Li Q."/>
            <person name="Guo A."/>
            <person name="Zhou L."/>
            <person name="Li J."/>
            <person name="Wu Y."/>
            <person name="Ma Z."/>
            <person name="Armero A."/>
            <person name="Issali A.E."/>
            <person name="Liu N."/>
            <person name="Peng M."/>
            <person name="Yang Y."/>
        </authorList>
    </citation>
    <scope>NUCLEOTIDE SEQUENCE</scope>
    <source>
        <tissue evidence="1">Spear leaf of Hainan Tall coconut</tissue>
    </source>
</reference>
<dbReference type="InterPro" id="IPR027417">
    <property type="entry name" value="P-loop_NTPase"/>
</dbReference>
<dbReference type="PANTHER" id="PTHR32175">
    <property type="entry name" value="PROTEIN, PUTATIVE, EXPRESSED-RELATED"/>
    <property type="match status" value="1"/>
</dbReference>
<dbReference type="Gene3D" id="3.40.50.300">
    <property type="entry name" value="P-loop containing nucleotide triphosphate hydrolases"/>
    <property type="match status" value="1"/>
</dbReference>
<sequence>MLNQGLVTYHEEIVDYFKIRGVSAIFLFRRNLLRQMVSVLANNYDRNTKQLNGTHKAHVHSRDEAYVLARYKPRINATSLRPNLRNTRESTAKTLKYFKSTRHIVLYYEDLIQNHTKMVDVLDFLKVPRRKLVSRHVKIHTRPLSQQVQNWKDVYHALKGTRYENFLTADYKIFS</sequence>
<dbReference type="EMBL" id="CM017873">
    <property type="protein sequence ID" value="KAG1330728.1"/>
    <property type="molecule type" value="Genomic_DNA"/>
</dbReference>
<comment type="caution">
    <text evidence="1">The sequence shown here is derived from an EMBL/GenBank/DDBJ whole genome shotgun (WGS) entry which is preliminary data.</text>
</comment>
<dbReference type="SUPFAM" id="SSF52540">
    <property type="entry name" value="P-loop containing nucleoside triphosphate hydrolases"/>
    <property type="match status" value="1"/>
</dbReference>
<dbReference type="InterPro" id="IPR052796">
    <property type="entry name" value="Nod_factor_sulfotransferase"/>
</dbReference>
<evidence type="ECO:0000313" key="2">
    <source>
        <dbReference type="Proteomes" id="UP000797356"/>
    </source>
</evidence>
<evidence type="ECO:0000313" key="1">
    <source>
        <dbReference type="EMBL" id="KAG1330728.1"/>
    </source>
</evidence>
<dbReference type="OrthoDB" id="774941at2759"/>
<reference evidence="1" key="2">
    <citation type="submission" date="2019-07" db="EMBL/GenBank/DDBJ databases">
        <authorList>
            <person name="Yang Y."/>
            <person name="Bocs S."/>
            <person name="Baudouin L."/>
        </authorList>
    </citation>
    <scope>NUCLEOTIDE SEQUENCE</scope>
    <source>
        <tissue evidence="1">Spear leaf of Hainan Tall coconut</tissue>
    </source>
</reference>
<organism evidence="1 2">
    <name type="scientific">Cocos nucifera</name>
    <name type="common">Coconut palm</name>
    <dbReference type="NCBI Taxonomy" id="13894"/>
    <lineage>
        <taxon>Eukaryota</taxon>
        <taxon>Viridiplantae</taxon>
        <taxon>Streptophyta</taxon>
        <taxon>Embryophyta</taxon>
        <taxon>Tracheophyta</taxon>
        <taxon>Spermatophyta</taxon>
        <taxon>Magnoliopsida</taxon>
        <taxon>Liliopsida</taxon>
        <taxon>Arecaceae</taxon>
        <taxon>Arecoideae</taxon>
        <taxon>Cocoseae</taxon>
        <taxon>Attaleinae</taxon>
        <taxon>Cocos</taxon>
    </lineage>
</organism>
<dbReference type="AlphaFoldDB" id="A0A8K0HYS7"/>